<dbReference type="Proteomes" id="UP000823617">
    <property type="component" value="Unassembled WGS sequence"/>
</dbReference>
<feature type="transmembrane region" description="Helical" evidence="6">
    <location>
        <begin position="99"/>
        <end position="118"/>
    </location>
</feature>
<dbReference type="GO" id="GO:0017004">
    <property type="term" value="P:cytochrome complex assembly"/>
    <property type="evidence" value="ECO:0007669"/>
    <property type="project" value="UniProtKB-KW"/>
</dbReference>
<dbReference type="AlphaFoldDB" id="A0A9D9HJ41"/>
<feature type="domain" description="ResB-like" evidence="8">
    <location>
        <begin position="127"/>
        <end position="239"/>
    </location>
</feature>
<keyword evidence="4 6" id="KW-1133">Transmembrane helix</keyword>
<evidence type="ECO:0000256" key="7">
    <source>
        <dbReference type="SAM" id="SignalP"/>
    </source>
</evidence>
<keyword evidence="3" id="KW-0201">Cytochrome c-type biogenesis</keyword>
<accession>A0A9D9HJ41</accession>
<evidence type="ECO:0000313" key="10">
    <source>
        <dbReference type="Proteomes" id="UP000823617"/>
    </source>
</evidence>
<protein>
    <submittedName>
        <fullName evidence="9">Cytochrome c biogenesis protein ResB</fullName>
    </submittedName>
</protein>
<dbReference type="Pfam" id="PF05140">
    <property type="entry name" value="ResB"/>
    <property type="match status" value="1"/>
</dbReference>
<reference evidence="9" key="1">
    <citation type="submission" date="2020-10" db="EMBL/GenBank/DDBJ databases">
        <authorList>
            <person name="Gilroy R."/>
        </authorList>
    </citation>
    <scope>NUCLEOTIDE SEQUENCE</scope>
    <source>
        <strain evidence="9">B1-3475</strain>
    </source>
</reference>
<evidence type="ECO:0000313" key="9">
    <source>
        <dbReference type="EMBL" id="MBO8454782.1"/>
    </source>
</evidence>
<dbReference type="EMBL" id="JADIMK010000001">
    <property type="protein sequence ID" value="MBO8454782.1"/>
    <property type="molecule type" value="Genomic_DNA"/>
</dbReference>
<keyword evidence="7" id="KW-0732">Signal</keyword>
<evidence type="ECO:0000256" key="6">
    <source>
        <dbReference type="SAM" id="Phobius"/>
    </source>
</evidence>
<comment type="caution">
    <text evidence="9">The sequence shown here is derived from an EMBL/GenBank/DDBJ whole genome shotgun (WGS) entry which is preliminary data.</text>
</comment>
<feature type="transmembrane region" description="Helical" evidence="6">
    <location>
        <begin position="130"/>
        <end position="147"/>
    </location>
</feature>
<keyword evidence="5 6" id="KW-0472">Membrane</keyword>
<feature type="transmembrane region" description="Helical" evidence="6">
    <location>
        <begin position="36"/>
        <end position="55"/>
    </location>
</feature>
<feature type="transmembrane region" description="Helical" evidence="6">
    <location>
        <begin position="67"/>
        <end position="87"/>
    </location>
</feature>
<evidence type="ECO:0000256" key="5">
    <source>
        <dbReference type="ARBA" id="ARBA00023136"/>
    </source>
</evidence>
<evidence type="ECO:0000256" key="1">
    <source>
        <dbReference type="ARBA" id="ARBA00004141"/>
    </source>
</evidence>
<organism evidence="9 10">
    <name type="scientific">Candidatus Cryptobacteroides intestinigallinarum</name>
    <dbReference type="NCBI Taxonomy" id="2840767"/>
    <lineage>
        <taxon>Bacteria</taxon>
        <taxon>Pseudomonadati</taxon>
        <taxon>Bacteroidota</taxon>
        <taxon>Bacteroidia</taxon>
        <taxon>Bacteroidales</taxon>
        <taxon>Candidatus Cryptobacteroides</taxon>
    </lineage>
</organism>
<evidence type="ECO:0000256" key="4">
    <source>
        <dbReference type="ARBA" id="ARBA00022989"/>
    </source>
</evidence>
<proteinExistence type="predicted"/>
<feature type="chain" id="PRO_5038648600" evidence="7">
    <location>
        <begin position="27"/>
        <end position="279"/>
    </location>
</feature>
<dbReference type="GO" id="GO:0016020">
    <property type="term" value="C:membrane"/>
    <property type="evidence" value="ECO:0007669"/>
    <property type="project" value="UniProtKB-SubCell"/>
</dbReference>
<sequence>MNLRNCRCRHLLIWICYAAAAVIVQAAAGDFPAGFFAFPVNAAVMLLWLALLWVLFREKRDSAFMKLMLSMETTLSLIGLSIAAFLVQGFSASRLTGSWWFIAILVALLSHIFLVLLRGMSHPRPRKLRFFLNHAGLFLALAAGLFGSPDTRDWRTVADAQTPSHDVYDKAGHLAALEHEFQLVDWDVESYENGAPKSYRATVRIDGEKDAVLEVNHPYRLSWRDDLYLSGFNAQGCILQVVRHPWKYIEAAGILMLLAGAVMVFLQGPAGKEVKRRER</sequence>
<comment type="subcellular location">
    <subcellularLocation>
        <location evidence="1">Membrane</location>
        <topology evidence="1">Multi-pass membrane protein</topology>
    </subcellularLocation>
</comment>
<gene>
    <name evidence="9" type="ORF">IAC08_00035</name>
</gene>
<evidence type="ECO:0000256" key="2">
    <source>
        <dbReference type="ARBA" id="ARBA00022692"/>
    </source>
</evidence>
<evidence type="ECO:0000259" key="8">
    <source>
        <dbReference type="Pfam" id="PF05140"/>
    </source>
</evidence>
<keyword evidence="2 6" id="KW-0812">Transmembrane</keyword>
<feature type="signal peptide" evidence="7">
    <location>
        <begin position="1"/>
        <end position="26"/>
    </location>
</feature>
<feature type="transmembrane region" description="Helical" evidence="6">
    <location>
        <begin position="248"/>
        <end position="266"/>
    </location>
</feature>
<name>A0A9D9HJ41_9BACT</name>
<reference evidence="9" key="2">
    <citation type="journal article" date="2021" name="PeerJ">
        <title>Extensive microbial diversity within the chicken gut microbiome revealed by metagenomics and culture.</title>
        <authorList>
            <person name="Gilroy R."/>
            <person name="Ravi A."/>
            <person name="Getino M."/>
            <person name="Pursley I."/>
            <person name="Horton D.L."/>
            <person name="Alikhan N.F."/>
            <person name="Baker D."/>
            <person name="Gharbi K."/>
            <person name="Hall N."/>
            <person name="Watson M."/>
            <person name="Adriaenssens E.M."/>
            <person name="Foster-Nyarko E."/>
            <person name="Jarju S."/>
            <person name="Secka A."/>
            <person name="Antonio M."/>
            <person name="Oren A."/>
            <person name="Chaudhuri R.R."/>
            <person name="La Ragione R."/>
            <person name="Hildebrand F."/>
            <person name="Pallen M.J."/>
        </authorList>
    </citation>
    <scope>NUCLEOTIDE SEQUENCE</scope>
    <source>
        <strain evidence="9">B1-3475</strain>
    </source>
</reference>
<dbReference type="InterPro" id="IPR007816">
    <property type="entry name" value="ResB-like_domain"/>
</dbReference>
<evidence type="ECO:0000256" key="3">
    <source>
        <dbReference type="ARBA" id="ARBA00022748"/>
    </source>
</evidence>